<comment type="caution">
    <text evidence="1">The sequence shown here is derived from an EMBL/GenBank/DDBJ whole genome shotgun (WGS) entry which is preliminary data.</text>
</comment>
<dbReference type="OrthoDB" id="6505568at2759"/>
<dbReference type="EMBL" id="JXLN01012255">
    <property type="protein sequence ID" value="KPM08257.1"/>
    <property type="molecule type" value="Genomic_DNA"/>
</dbReference>
<proteinExistence type="predicted"/>
<evidence type="ECO:0000313" key="2">
    <source>
        <dbReference type="Proteomes" id="UP000616769"/>
    </source>
</evidence>
<dbReference type="PANTHER" id="PTHR20973">
    <property type="entry name" value="NON-SMC ELEMENT 1-RELATED"/>
    <property type="match status" value="1"/>
</dbReference>
<reference evidence="1 2" key="1">
    <citation type="journal article" date="2015" name="Parasit. Vectors">
        <title>Draft genome of the scabies mite.</title>
        <authorList>
            <person name="Rider S.D.Jr."/>
            <person name="Morgan M.S."/>
            <person name="Arlian L.G."/>
        </authorList>
    </citation>
    <scope>NUCLEOTIDE SEQUENCE [LARGE SCALE GENOMIC DNA]</scope>
    <source>
        <strain evidence="1">Arlian Lab</strain>
    </source>
</reference>
<protein>
    <submittedName>
        <fullName evidence="1">Uncharacterized protein</fullName>
    </submittedName>
</protein>
<name>A0A132ABG6_SARSC</name>
<sequence>MDQDEIYTTNSQFRMGLKEAINLTGELNLPMIVGEKMIMNWIYEHWFCQINTGTITLGPRVLAEKADYLEQKHHLPKCSECYIICLGGHKCPDCLKFIHESCSDSLQKCIDCRTDLLLNQKFNSIFIANLNMQKDAIEIGIFRSDIIKNMFDHFGADT</sequence>
<dbReference type="VEuPathDB" id="VectorBase:SSCA004779"/>
<dbReference type="AlphaFoldDB" id="A0A132ABG6"/>
<dbReference type="InterPro" id="IPR036388">
    <property type="entry name" value="WH-like_DNA-bd_sf"/>
</dbReference>
<dbReference type="Gene3D" id="1.10.10.10">
    <property type="entry name" value="Winged helix-like DNA-binding domain superfamily/Winged helix DNA-binding domain"/>
    <property type="match status" value="1"/>
</dbReference>
<dbReference type="Proteomes" id="UP000616769">
    <property type="component" value="Unassembled WGS sequence"/>
</dbReference>
<dbReference type="GO" id="GO:0000724">
    <property type="term" value="P:double-strand break repair via homologous recombination"/>
    <property type="evidence" value="ECO:0007669"/>
    <property type="project" value="TreeGrafter"/>
</dbReference>
<evidence type="ECO:0000313" key="1">
    <source>
        <dbReference type="EMBL" id="KPM08257.1"/>
    </source>
</evidence>
<dbReference type="InterPro" id="IPR011513">
    <property type="entry name" value="Nse1"/>
</dbReference>
<organism evidence="1 2">
    <name type="scientific">Sarcoptes scabiei</name>
    <name type="common">Itch mite</name>
    <name type="synonym">Acarus scabiei</name>
    <dbReference type="NCBI Taxonomy" id="52283"/>
    <lineage>
        <taxon>Eukaryota</taxon>
        <taxon>Metazoa</taxon>
        <taxon>Ecdysozoa</taxon>
        <taxon>Arthropoda</taxon>
        <taxon>Chelicerata</taxon>
        <taxon>Arachnida</taxon>
        <taxon>Acari</taxon>
        <taxon>Acariformes</taxon>
        <taxon>Sarcoptiformes</taxon>
        <taxon>Astigmata</taxon>
        <taxon>Psoroptidia</taxon>
        <taxon>Sarcoptoidea</taxon>
        <taxon>Sarcoptidae</taxon>
        <taxon>Sarcoptinae</taxon>
        <taxon>Sarcoptes</taxon>
    </lineage>
</organism>
<dbReference type="PANTHER" id="PTHR20973:SF0">
    <property type="entry name" value="NON-STRUCTURAL MAINTENANCE OF CHROMOSOMES ELEMENT 1 HOMOLOG"/>
    <property type="match status" value="1"/>
</dbReference>
<dbReference type="GO" id="GO:0005634">
    <property type="term" value="C:nucleus"/>
    <property type="evidence" value="ECO:0007669"/>
    <property type="project" value="TreeGrafter"/>
</dbReference>
<gene>
    <name evidence="1" type="ORF">QR98_0067730</name>
</gene>
<dbReference type="GO" id="GO:0004842">
    <property type="term" value="F:ubiquitin-protein transferase activity"/>
    <property type="evidence" value="ECO:0007669"/>
    <property type="project" value="TreeGrafter"/>
</dbReference>
<dbReference type="GO" id="GO:0030915">
    <property type="term" value="C:Smc5-Smc6 complex"/>
    <property type="evidence" value="ECO:0007669"/>
    <property type="project" value="InterPro"/>
</dbReference>
<accession>A0A132ABG6</accession>